<feature type="non-terminal residue" evidence="2">
    <location>
        <position position="486"/>
    </location>
</feature>
<dbReference type="EMBL" id="RWGY01000009">
    <property type="protein sequence ID" value="TVU34502.1"/>
    <property type="molecule type" value="Genomic_DNA"/>
</dbReference>
<proteinExistence type="predicted"/>
<reference evidence="2 3" key="1">
    <citation type="journal article" date="2019" name="Sci. Rep.">
        <title>A high-quality genome of Eragrostis curvula grass provides insights into Poaceae evolution and supports new strategies to enhance forage quality.</title>
        <authorList>
            <person name="Carballo J."/>
            <person name="Santos B.A.C.M."/>
            <person name="Zappacosta D."/>
            <person name="Garbus I."/>
            <person name="Selva J.P."/>
            <person name="Gallo C.A."/>
            <person name="Diaz A."/>
            <person name="Albertini E."/>
            <person name="Caccamo M."/>
            <person name="Echenique V."/>
        </authorList>
    </citation>
    <scope>NUCLEOTIDE SEQUENCE [LARGE SCALE GENOMIC DNA]</scope>
    <source>
        <strain evidence="3">cv. Victoria</strain>
        <tissue evidence="2">Leaf</tissue>
    </source>
</reference>
<feature type="non-terminal residue" evidence="2">
    <location>
        <position position="1"/>
    </location>
</feature>
<comment type="caution">
    <text evidence="2">The sequence shown here is derived from an EMBL/GenBank/DDBJ whole genome shotgun (WGS) entry which is preliminary data.</text>
</comment>
<name>A0A5J9VDW0_9POAL</name>
<dbReference type="SUPFAM" id="SSF81383">
    <property type="entry name" value="F-box domain"/>
    <property type="match status" value="1"/>
</dbReference>
<dbReference type="InterPro" id="IPR036047">
    <property type="entry name" value="F-box-like_dom_sf"/>
</dbReference>
<feature type="region of interest" description="Disordered" evidence="1">
    <location>
        <begin position="22"/>
        <end position="60"/>
    </location>
</feature>
<dbReference type="Proteomes" id="UP000324897">
    <property type="component" value="Unassembled WGS sequence"/>
</dbReference>
<dbReference type="OrthoDB" id="682546at2759"/>
<dbReference type="Gramene" id="TVU34502">
    <property type="protein sequence ID" value="TVU34502"/>
    <property type="gene ID" value="EJB05_16337"/>
</dbReference>
<evidence type="ECO:0000313" key="2">
    <source>
        <dbReference type="EMBL" id="TVU34502.1"/>
    </source>
</evidence>
<evidence type="ECO:0008006" key="4">
    <source>
        <dbReference type="Google" id="ProtNLM"/>
    </source>
</evidence>
<dbReference type="PANTHER" id="PTHR33207">
    <property type="entry name" value="F-BOX DOMAIN CONTAINING PROTEIN-RELATED"/>
    <property type="match status" value="1"/>
</dbReference>
<organism evidence="2 3">
    <name type="scientific">Eragrostis curvula</name>
    <name type="common">weeping love grass</name>
    <dbReference type="NCBI Taxonomy" id="38414"/>
    <lineage>
        <taxon>Eukaryota</taxon>
        <taxon>Viridiplantae</taxon>
        <taxon>Streptophyta</taxon>
        <taxon>Embryophyta</taxon>
        <taxon>Tracheophyta</taxon>
        <taxon>Spermatophyta</taxon>
        <taxon>Magnoliopsida</taxon>
        <taxon>Liliopsida</taxon>
        <taxon>Poales</taxon>
        <taxon>Poaceae</taxon>
        <taxon>PACMAD clade</taxon>
        <taxon>Chloridoideae</taxon>
        <taxon>Eragrostideae</taxon>
        <taxon>Eragrostidinae</taxon>
        <taxon>Eragrostis</taxon>
    </lineage>
</organism>
<sequence length="486" mass="55127">MALDKIGSGNWGLAAFMNKVEIPQRRGRTVQEAEESLKKEEEEEEEAAAEETPASELQEKLKTSEAEIEMTKPADDESEAATGEIRAVTRAMARKARRDAAASDAAAAAAAGRHISSLGDDLVLEIFLRLPSLATLVRAAYTCRPWLRAVASSPAFRRRFRALHPPPLLGHFYDSSDHPRFPAFVPVRPHDRDLAAAVRGGDFFLTSLQDRPEESPCWRIRDCCGGNVLLVNLHAKLLAVLNPLTRQRERILDLVPEGIFERYYDFADIGIFCSDDDPRSFGVAFLTIEGSRIQATIFSSDTGVWSVTPSVDFHMKPDDDDDDNDDDNLGLLNEFCVHDSGFLYWNYMNQRYLISLDIATMKFYVVQLPRCLVHSFVLSETKDGTSCIVYSDGSNNVGVLIRMRDDDGLERWVVDRVVPMETELKRVLPDQFHEEIKLHLLEIWDGYAYLTTSAMDRHTRKPCWFLSLCLETMKLEKLFRRKFDRP</sequence>
<accession>A0A5J9VDW0</accession>
<keyword evidence="3" id="KW-1185">Reference proteome</keyword>
<gene>
    <name evidence="2" type="ORF">EJB05_16337</name>
</gene>
<evidence type="ECO:0000256" key="1">
    <source>
        <dbReference type="SAM" id="MobiDB-lite"/>
    </source>
</evidence>
<dbReference type="Gene3D" id="1.20.1280.50">
    <property type="match status" value="1"/>
</dbReference>
<feature type="compositionally biased region" description="Basic and acidic residues" evidence="1">
    <location>
        <begin position="29"/>
        <end position="40"/>
    </location>
</feature>
<evidence type="ECO:0000313" key="3">
    <source>
        <dbReference type="Proteomes" id="UP000324897"/>
    </source>
</evidence>
<protein>
    <recommendedName>
        <fullName evidence="4">F-box domain-containing protein</fullName>
    </recommendedName>
</protein>
<dbReference type="AlphaFoldDB" id="A0A5J9VDW0"/>